<feature type="transmembrane region" description="Helical" evidence="1">
    <location>
        <begin position="82"/>
        <end position="104"/>
    </location>
</feature>
<keyword evidence="1" id="KW-0812">Transmembrane</keyword>
<protein>
    <recommendedName>
        <fullName evidence="4">Transmembrane protein 135 N-terminal domain-containing protein</fullName>
    </recommendedName>
</protein>
<feature type="transmembrane region" description="Helical" evidence="1">
    <location>
        <begin position="174"/>
        <end position="194"/>
    </location>
</feature>
<dbReference type="Proteomes" id="UP001221757">
    <property type="component" value="Unassembled WGS sequence"/>
</dbReference>
<evidence type="ECO:0008006" key="4">
    <source>
        <dbReference type="Google" id="ProtNLM"/>
    </source>
</evidence>
<feature type="transmembrane region" description="Helical" evidence="1">
    <location>
        <begin position="125"/>
        <end position="141"/>
    </location>
</feature>
<keyword evidence="1" id="KW-0472">Membrane</keyword>
<comment type="caution">
    <text evidence="2">The sequence shown here is derived from an EMBL/GenBank/DDBJ whole genome shotgun (WGS) entry which is preliminary data.</text>
</comment>
<evidence type="ECO:0000313" key="2">
    <source>
        <dbReference type="EMBL" id="KAJ7697594.1"/>
    </source>
</evidence>
<evidence type="ECO:0000256" key="1">
    <source>
        <dbReference type="SAM" id="Phobius"/>
    </source>
</evidence>
<dbReference type="PANTHER" id="PTHR12459">
    <property type="entry name" value="TRANSMEMBRANE PROTEIN 135-RELATED"/>
    <property type="match status" value="1"/>
</dbReference>
<dbReference type="EMBL" id="JARKIE010000029">
    <property type="protein sequence ID" value="KAJ7697594.1"/>
    <property type="molecule type" value="Genomic_DNA"/>
</dbReference>
<dbReference type="AlphaFoldDB" id="A0AAD7GNM8"/>
<gene>
    <name evidence="2" type="ORF">B0H17DRAFT_1197260</name>
</gene>
<accession>A0AAD7GNM8</accession>
<proteinExistence type="predicted"/>
<sequence>MVSFKNYVALANFQKRIQDTRNIVWRDKEHAATGGFRSAALAFNIRSSFNLLLALIKMRKVPRAQWLALLRHALFGSDSFRFGAMFGTFTALYKILLNALPLLIPATQTSPHGLSSASRKRTRRWHSALAGTISGGLAVLWEKRSRRSDIAQQIFVRGLHGTYNNYSEKWGINIPYGAVIVFSLSCAQIAYACFLRPDTLPRSYVSWLRQAIQIPPESFKFNIKAVQEHVVDIPALDRLIARSDVTPTNLSSLLSLRERALSGTPDLPRYLPCHGLHPGVTSCRAAALEKFVQGFRWMLPTYSALYFVRSIFFRWTIVCADPAGVLGRATVATMRSSAFLGVSGALWQAVLCIKHGLYEHLMAAPASSPLRKLLPQPLIDMLIHPTTWLLCGLSTGLPLLIEDRRRYEELAVYCLPKAIESLWLIARGHGLIFRTGNWGEGVLAGVGMGMVMTIYQNDPHHLSGLVRKILYQFLGPN</sequence>
<name>A0AAD7GNM8_MYCRO</name>
<organism evidence="2 3">
    <name type="scientific">Mycena rosella</name>
    <name type="common">Pink bonnet</name>
    <name type="synonym">Agaricus rosellus</name>
    <dbReference type="NCBI Taxonomy" id="1033263"/>
    <lineage>
        <taxon>Eukaryota</taxon>
        <taxon>Fungi</taxon>
        <taxon>Dikarya</taxon>
        <taxon>Basidiomycota</taxon>
        <taxon>Agaricomycotina</taxon>
        <taxon>Agaricomycetes</taxon>
        <taxon>Agaricomycetidae</taxon>
        <taxon>Agaricales</taxon>
        <taxon>Marasmiineae</taxon>
        <taxon>Mycenaceae</taxon>
        <taxon>Mycena</taxon>
    </lineage>
</organism>
<reference evidence="2" key="1">
    <citation type="submission" date="2023-03" db="EMBL/GenBank/DDBJ databases">
        <title>Massive genome expansion in bonnet fungi (Mycena s.s.) driven by repeated elements and novel gene families across ecological guilds.</title>
        <authorList>
            <consortium name="Lawrence Berkeley National Laboratory"/>
            <person name="Harder C.B."/>
            <person name="Miyauchi S."/>
            <person name="Viragh M."/>
            <person name="Kuo A."/>
            <person name="Thoen E."/>
            <person name="Andreopoulos B."/>
            <person name="Lu D."/>
            <person name="Skrede I."/>
            <person name="Drula E."/>
            <person name="Henrissat B."/>
            <person name="Morin E."/>
            <person name="Kohler A."/>
            <person name="Barry K."/>
            <person name="LaButti K."/>
            <person name="Morin E."/>
            <person name="Salamov A."/>
            <person name="Lipzen A."/>
            <person name="Mereny Z."/>
            <person name="Hegedus B."/>
            <person name="Baldrian P."/>
            <person name="Stursova M."/>
            <person name="Weitz H."/>
            <person name="Taylor A."/>
            <person name="Grigoriev I.V."/>
            <person name="Nagy L.G."/>
            <person name="Martin F."/>
            <person name="Kauserud H."/>
        </authorList>
    </citation>
    <scope>NUCLEOTIDE SEQUENCE</scope>
    <source>
        <strain evidence="2">CBHHK067</strain>
    </source>
</reference>
<dbReference type="PANTHER" id="PTHR12459:SF6">
    <property type="entry name" value="GB|AAD46013.1"/>
    <property type="match status" value="1"/>
</dbReference>
<evidence type="ECO:0000313" key="3">
    <source>
        <dbReference type="Proteomes" id="UP001221757"/>
    </source>
</evidence>
<keyword evidence="3" id="KW-1185">Reference proteome</keyword>
<dbReference type="InterPro" id="IPR026749">
    <property type="entry name" value="Tmem135"/>
</dbReference>
<keyword evidence="1" id="KW-1133">Transmembrane helix</keyword>